<evidence type="ECO:0000259" key="1">
    <source>
        <dbReference type="PROSITE" id="PS50943"/>
    </source>
</evidence>
<dbReference type="EMBL" id="JACHJT010000001">
    <property type="protein sequence ID" value="MBB4931790.1"/>
    <property type="molecule type" value="Genomic_DNA"/>
</dbReference>
<proteinExistence type="predicted"/>
<protein>
    <submittedName>
        <fullName evidence="2">Transcriptional regulator with XRE-family HTH domain</fullName>
    </submittedName>
</protein>
<organism evidence="2 3">
    <name type="scientific">Lipingzhangella halophila</name>
    <dbReference type="NCBI Taxonomy" id="1783352"/>
    <lineage>
        <taxon>Bacteria</taxon>
        <taxon>Bacillati</taxon>
        <taxon>Actinomycetota</taxon>
        <taxon>Actinomycetes</taxon>
        <taxon>Streptosporangiales</taxon>
        <taxon>Nocardiopsidaceae</taxon>
        <taxon>Lipingzhangella</taxon>
    </lineage>
</organism>
<dbReference type="Pfam" id="PF01381">
    <property type="entry name" value="HTH_3"/>
    <property type="match status" value="1"/>
</dbReference>
<feature type="domain" description="HTH cro/C1-type" evidence="1">
    <location>
        <begin position="9"/>
        <end position="49"/>
    </location>
</feature>
<dbReference type="PROSITE" id="PS50943">
    <property type="entry name" value="HTH_CROC1"/>
    <property type="match status" value="1"/>
</dbReference>
<dbReference type="InterPro" id="IPR001387">
    <property type="entry name" value="Cro/C1-type_HTH"/>
</dbReference>
<dbReference type="RefSeq" id="WP_184578510.1">
    <property type="nucleotide sequence ID" value="NZ_JACHJT010000001.1"/>
</dbReference>
<reference evidence="2 3" key="1">
    <citation type="submission" date="2020-08" db="EMBL/GenBank/DDBJ databases">
        <title>Sequencing the genomes of 1000 actinobacteria strains.</title>
        <authorList>
            <person name="Klenk H.-P."/>
        </authorList>
    </citation>
    <scope>NUCLEOTIDE SEQUENCE [LARGE SCALE GENOMIC DNA]</scope>
    <source>
        <strain evidence="2 3">DSM 102030</strain>
    </source>
</reference>
<dbReference type="SUPFAM" id="SSF47413">
    <property type="entry name" value="lambda repressor-like DNA-binding domains"/>
    <property type="match status" value="1"/>
</dbReference>
<dbReference type="AlphaFoldDB" id="A0A7W7RH42"/>
<dbReference type="GO" id="GO:0003677">
    <property type="term" value="F:DNA binding"/>
    <property type="evidence" value="ECO:0007669"/>
    <property type="project" value="InterPro"/>
</dbReference>
<evidence type="ECO:0000313" key="2">
    <source>
        <dbReference type="EMBL" id="MBB4931790.1"/>
    </source>
</evidence>
<dbReference type="CDD" id="cd00093">
    <property type="entry name" value="HTH_XRE"/>
    <property type="match status" value="1"/>
</dbReference>
<sequence>MTETFADEVRRRRSELDLSQSQLGAIAGVSRGTIRNIEANLVEPNEATMRGINLALERAESGEPATLPAAVDPLREEIARQIEAMADAYPEDALDRDSDVIRGARHAYRMAARIARGEDR</sequence>
<accession>A0A7W7RH42</accession>
<dbReference type="Gene3D" id="1.10.260.40">
    <property type="entry name" value="lambda repressor-like DNA-binding domains"/>
    <property type="match status" value="1"/>
</dbReference>
<dbReference type="Proteomes" id="UP000523007">
    <property type="component" value="Unassembled WGS sequence"/>
</dbReference>
<gene>
    <name evidence="2" type="ORF">F4561_002610</name>
</gene>
<dbReference type="SMART" id="SM00530">
    <property type="entry name" value="HTH_XRE"/>
    <property type="match status" value="1"/>
</dbReference>
<keyword evidence="3" id="KW-1185">Reference proteome</keyword>
<dbReference type="InterPro" id="IPR010982">
    <property type="entry name" value="Lambda_DNA-bd_dom_sf"/>
</dbReference>
<evidence type="ECO:0000313" key="3">
    <source>
        <dbReference type="Proteomes" id="UP000523007"/>
    </source>
</evidence>
<comment type="caution">
    <text evidence="2">The sequence shown here is derived from an EMBL/GenBank/DDBJ whole genome shotgun (WGS) entry which is preliminary data.</text>
</comment>
<name>A0A7W7RH42_9ACTN</name>